<feature type="domain" description="PWI" evidence="12">
    <location>
        <begin position="1"/>
        <end position="88"/>
    </location>
</feature>
<feature type="compositionally biased region" description="Basic and acidic residues" evidence="11">
    <location>
        <begin position="420"/>
        <end position="440"/>
    </location>
</feature>
<dbReference type="Proteomes" id="UP000694865">
    <property type="component" value="Unplaced"/>
</dbReference>
<dbReference type="Pfam" id="PF01480">
    <property type="entry name" value="PWI"/>
    <property type="match status" value="1"/>
</dbReference>
<gene>
    <name evidence="14" type="primary">PRPF3</name>
</gene>
<dbReference type="Gene3D" id="1.20.1390.10">
    <property type="entry name" value="PWI domain"/>
    <property type="match status" value="1"/>
</dbReference>
<keyword evidence="7" id="KW-0539">Nucleus</keyword>
<comment type="function">
    <text evidence="9">Plays a role in pre-mRNA splicing as component of the U4/U6-U5 tri-snRNP complex that is involved in spliceosome assembly, and as component of the precatalytic spliceosome (spliceosome B complex).</text>
</comment>
<dbReference type="SMART" id="SM00311">
    <property type="entry name" value="PWI"/>
    <property type="match status" value="1"/>
</dbReference>
<evidence type="ECO:0000256" key="6">
    <source>
        <dbReference type="ARBA" id="ARBA00023187"/>
    </source>
</evidence>
<evidence type="ECO:0000259" key="12">
    <source>
        <dbReference type="PROSITE" id="PS51025"/>
    </source>
</evidence>
<dbReference type="InterPro" id="IPR027104">
    <property type="entry name" value="Prp3"/>
</dbReference>
<comment type="subcellular location">
    <subcellularLocation>
        <location evidence="1">Nucleus</location>
    </subcellularLocation>
</comment>
<evidence type="ECO:0000256" key="5">
    <source>
        <dbReference type="ARBA" id="ARBA00022728"/>
    </source>
</evidence>
<evidence type="ECO:0000256" key="4">
    <source>
        <dbReference type="ARBA" id="ARBA00022664"/>
    </source>
</evidence>
<dbReference type="SUPFAM" id="SSF101233">
    <property type="entry name" value="PWI domain"/>
    <property type="match status" value="1"/>
</dbReference>
<name>A0ABM0GJC4_SACKO</name>
<dbReference type="PROSITE" id="PS51025">
    <property type="entry name" value="PWI"/>
    <property type="match status" value="1"/>
</dbReference>
<keyword evidence="6" id="KW-0508">mRNA splicing</keyword>
<evidence type="ECO:0000313" key="14">
    <source>
        <dbReference type="RefSeq" id="XP_002731125.1"/>
    </source>
</evidence>
<dbReference type="InterPro" id="IPR002483">
    <property type="entry name" value="PWI_dom"/>
</dbReference>
<reference evidence="14" key="1">
    <citation type="submission" date="2025-08" db="UniProtKB">
        <authorList>
            <consortium name="RefSeq"/>
        </authorList>
    </citation>
    <scope>IDENTIFICATION</scope>
    <source>
        <tissue evidence="14">Testes</tissue>
    </source>
</reference>
<proteinExistence type="predicted"/>
<dbReference type="GeneID" id="100378152"/>
<dbReference type="InterPro" id="IPR013881">
    <property type="entry name" value="Pre-mRNA_splic_Prp3_dom"/>
</dbReference>
<evidence type="ECO:0000256" key="1">
    <source>
        <dbReference type="ARBA" id="ARBA00004123"/>
    </source>
</evidence>
<keyword evidence="10" id="KW-0175">Coiled coil</keyword>
<protein>
    <recommendedName>
        <fullName evidence="2">U4/U6 small nuclear ribonucleoprotein Prp3</fullName>
    </recommendedName>
    <alternativeName>
        <fullName evidence="8">Pre-mRNA-splicing factor 3</fullName>
    </alternativeName>
</protein>
<evidence type="ECO:0000256" key="2">
    <source>
        <dbReference type="ARBA" id="ARBA00016514"/>
    </source>
</evidence>
<dbReference type="InterPro" id="IPR036483">
    <property type="entry name" value="PWI_dom_sf"/>
</dbReference>
<dbReference type="RefSeq" id="XP_002731125.1">
    <property type="nucleotide sequence ID" value="XM_002731079.2"/>
</dbReference>
<evidence type="ECO:0000256" key="7">
    <source>
        <dbReference type="ARBA" id="ARBA00023242"/>
    </source>
</evidence>
<dbReference type="Pfam" id="PF08572">
    <property type="entry name" value="PRP3"/>
    <property type="match status" value="1"/>
</dbReference>
<feature type="coiled-coil region" evidence="10">
    <location>
        <begin position="295"/>
        <end position="322"/>
    </location>
</feature>
<dbReference type="Pfam" id="PF06544">
    <property type="entry name" value="Prp3_C"/>
    <property type="match status" value="1"/>
</dbReference>
<evidence type="ECO:0000256" key="9">
    <source>
        <dbReference type="ARBA" id="ARBA00035603"/>
    </source>
</evidence>
<evidence type="ECO:0000313" key="13">
    <source>
        <dbReference type="Proteomes" id="UP000694865"/>
    </source>
</evidence>
<evidence type="ECO:0000256" key="3">
    <source>
        <dbReference type="ARBA" id="ARBA00022553"/>
    </source>
</evidence>
<evidence type="ECO:0000256" key="8">
    <source>
        <dbReference type="ARBA" id="ARBA00032955"/>
    </source>
</evidence>
<keyword evidence="13" id="KW-1185">Reference proteome</keyword>
<dbReference type="GO" id="GO:1990904">
    <property type="term" value="C:ribonucleoprotein complex"/>
    <property type="evidence" value="ECO:0007669"/>
    <property type="project" value="UniProtKB-KW"/>
</dbReference>
<accession>A0ABM0GJC4</accession>
<sequence length="651" mass="73952">MSLSRRDVEQLKPWLDKTVKKVLGFSEPTVVTAALNCVSKGMDEQKTVDNLKPFLDESAPKFVKQLYNAVGEIKASNRQRKRAVKAQQDDGDEVRVKKAKLPMNIEEEPNIPVLNSQPSPGQLTEQGIKEMMANARRAIEARKEQLTGLAPGSMSVQSMMPQAQSQALMNEALEKARKAAEIQARIQATLNRQPGLLPGNIPGIRMIPGQPSKPTPLILDDQGRTVDATGKAIQLTQRMPTLKANIRAKKRQEFKLVQEKAVDVFNESSQFYDPRVFAAPSGRAKRQFKFHDQGKFEQIAQRVRAKSQLERLQQEIAQAAKKTGISCATKLALIVPKKQVAEEEIPEVEWWDAFILPSDSYKDVHSKTDSDGKKNEKYTGITSLIEHPAQMRPPDEPMKPVEQPIFLTKKERKKLRRQGRREGQRETTEKIRLGLEPPPEPKVRLANLMRVLGNEAVQDPTKVEAHVRAQMAKRQKAHEEANQARKLTAEQKSAKKLKKITEDTSCGVHTSVYRIRDLQNPSRKFKIEANCNQLHMTGFVVLYRDVNVVVVEGGPKQQRKFKRLMLQRIKWNDDKRSKDDDDDDDSDDEREKKGNKCCLVWEGMNKNRAFGDIKFKACPTERIAKEQFRNHGVEHYWDLANSEAIIEASED</sequence>
<dbReference type="PANTHER" id="PTHR14212:SF0">
    <property type="entry name" value="U4_U6 SMALL NUCLEAR RIBONUCLEOPROTEIN PRP3"/>
    <property type="match status" value="1"/>
</dbReference>
<dbReference type="CDD" id="cd24162">
    <property type="entry name" value="Prp3_C"/>
    <property type="match status" value="1"/>
</dbReference>
<dbReference type="PANTHER" id="PTHR14212">
    <property type="entry name" value="U4/U6-ASSOCIATED RNA SPLICING FACTOR-RELATED"/>
    <property type="match status" value="1"/>
</dbReference>
<feature type="region of interest" description="Disordered" evidence="11">
    <location>
        <begin position="412"/>
        <end position="440"/>
    </location>
</feature>
<evidence type="ECO:0000256" key="10">
    <source>
        <dbReference type="SAM" id="Coils"/>
    </source>
</evidence>
<keyword evidence="3" id="KW-0597">Phosphoprotein</keyword>
<keyword evidence="5" id="KW-0747">Spliceosome</keyword>
<evidence type="ECO:0000256" key="11">
    <source>
        <dbReference type="SAM" id="MobiDB-lite"/>
    </source>
</evidence>
<organism evidence="13 14">
    <name type="scientific">Saccoglossus kowalevskii</name>
    <name type="common">Acorn worm</name>
    <dbReference type="NCBI Taxonomy" id="10224"/>
    <lineage>
        <taxon>Eukaryota</taxon>
        <taxon>Metazoa</taxon>
        <taxon>Hemichordata</taxon>
        <taxon>Enteropneusta</taxon>
        <taxon>Harrimaniidae</taxon>
        <taxon>Saccoglossus</taxon>
    </lineage>
</organism>
<keyword evidence="14" id="KW-0687">Ribonucleoprotein</keyword>
<keyword evidence="4" id="KW-0507">mRNA processing</keyword>
<dbReference type="InterPro" id="IPR010541">
    <property type="entry name" value="Prp3_C"/>
</dbReference>